<dbReference type="AlphaFoldDB" id="A0A8J2YIE0"/>
<dbReference type="Pfam" id="PF02608">
    <property type="entry name" value="Bmp"/>
    <property type="match status" value="1"/>
</dbReference>
<evidence type="ECO:0000313" key="9">
    <source>
        <dbReference type="EMBL" id="GGE44720.1"/>
    </source>
</evidence>
<feature type="domain" description="ABC transporter substrate-binding protein PnrA-like" evidence="8">
    <location>
        <begin position="42"/>
        <end position="346"/>
    </location>
</feature>
<protein>
    <submittedName>
        <fullName evidence="9">BMP family ABC transporter substrate-binding protein</fullName>
    </submittedName>
</protein>
<evidence type="ECO:0000259" key="8">
    <source>
        <dbReference type="Pfam" id="PF02608"/>
    </source>
</evidence>
<reference evidence="9" key="2">
    <citation type="submission" date="2020-09" db="EMBL/GenBank/DDBJ databases">
        <authorList>
            <person name="Sun Q."/>
            <person name="Zhou Y."/>
        </authorList>
    </citation>
    <scope>NUCLEOTIDE SEQUENCE</scope>
    <source>
        <strain evidence="9">CGMCC 1.15371</strain>
    </source>
</reference>
<dbReference type="PANTHER" id="PTHR34296:SF2">
    <property type="entry name" value="ABC TRANSPORTER GUANOSINE-BINDING PROTEIN NUPN"/>
    <property type="match status" value="1"/>
</dbReference>
<dbReference type="Proteomes" id="UP000628775">
    <property type="component" value="Unassembled WGS sequence"/>
</dbReference>
<comment type="subcellular location">
    <subcellularLocation>
        <location evidence="1">Cell membrane</location>
        <topology evidence="1">Lipid-anchor</topology>
    </subcellularLocation>
</comment>
<dbReference type="InterPro" id="IPR028082">
    <property type="entry name" value="Peripla_BP_I"/>
</dbReference>
<sequence length="359" mass="38695">MKKYLFLFIAVLVLGTVLSACGSSNGDDGSKSSGGDKKKGFKVAMVTDTGGVNDKSFNQSAWEGLQKFGKDNGLKLNTDYKYLQSNQASDYEPNLNTLVHNNGGYNLIFGIGYLMEDAVKKVAAANPNTHFAIVDDVVNAKNVTSITFKEEQGSFLVGVVAGMMTKTNKIGFVGGEKSALIKKFENGFKAGVKSVNPKADVLVQYAGSFSAADKGQAIANSQYGQGADIIYHAAGATGNGVFNEAQNRKKKGDNVWVIGVDRDQYDAGMPEDVTLTSMVKRVDNAVEQLSKDAMNGNYHGGENLQYGLKDNGVGLSEHHDHIPDNVMKKVDDYKKKIINGDIKPPQTDAEYKDFLASLK</sequence>
<evidence type="ECO:0000313" key="10">
    <source>
        <dbReference type="Proteomes" id="UP000628775"/>
    </source>
</evidence>
<feature type="chain" id="PRO_5035154898" evidence="7">
    <location>
        <begin position="23"/>
        <end position="359"/>
    </location>
</feature>
<name>A0A8J2YIE0_9BACL</name>
<evidence type="ECO:0000256" key="6">
    <source>
        <dbReference type="ARBA" id="ARBA00023288"/>
    </source>
</evidence>
<dbReference type="Gene3D" id="3.40.50.2300">
    <property type="match status" value="2"/>
</dbReference>
<proteinExistence type="inferred from homology"/>
<dbReference type="RefSeq" id="WP_188694282.1">
    <property type="nucleotide sequence ID" value="NZ_BMIR01000011.1"/>
</dbReference>
<dbReference type="InterPro" id="IPR050957">
    <property type="entry name" value="BMP_lipoprotein"/>
</dbReference>
<reference evidence="9" key="1">
    <citation type="journal article" date="2014" name="Int. J. Syst. Evol. Microbiol.">
        <title>Complete genome sequence of Corynebacterium casei LMG S-19264T (=DSM 44701T), isolated from a smear-ripened cheese.</title>
        <authorList>
            <consortium name="US DOE Joint Genome Institute (JGI-PGF)"/>
            <person name="Walter F."/>
            <person name="Albersmeier A."/>
            <person name="Kalinowski J."/>
            <person name="Ruckert C."/>
        </authorList>
    </citation>
    <scope>NUCLEOTIDE SEQUENCE</scope>
    <source>
        <strain evidence="9">CGMCC 1.15371</strain>
    </source>
</reference>
<evidence type="ECO:0000256" key="1">
    <source>
        <dbReference type="ARBA" id="ARBA00004193"/>
    </source>
</evidence>
<keyword evidence="3" id="KW-1003">Cell membrane</keyword>
<organism evidence="9 10">
    <name type="scientific">Pullulanibacillus camelliae</name>
    <dbReference type="NCBI Taxonomy" id="1707096"/>
    <lineage>
        <taxon>Bacteria</taxon>
        <taxon>Bacillati</taxon>
        <taxon>Bacillota</taxon>
        <taxon>Bacilli</taxon>
        <taxon>Bacillales</taxon>
        <taxon>Sporolactobacillaceae</taxon>
        <taxon>Pullulanibacillus</taxon>
    </lineage>
</organism>
<evidence type="ECO:0000256" key="3">
    <source>
        <dbReference type="ARBA" id="ARBA00022475"/>
    </source>
</evidence>
<evidence type="ECO:0000256" key="4">
    <source>
        <dbReference type="ARBA" id="ARBA00022729"/>
    </source>
</evidence>
<evidence type="ECO:0000256" key="7">
    <source>
        <dbReference type="SAM" id="SignalP"/>
    </source>
</evidence>
<comment type="caution">
    <text evidence="9">The sequence shown here is derived from an EMBL/GenBank/DDBJ whole genome shotgun (WGS) entry which is preliminary data.</text>
</comment>
<dbReference type="CDD" id="cd06354">
    <property type="entry name" value="PBP1_PrnA-like"/>
    <property type="match status" value="1"/>
</dbReference>
<accession>A0A8J2YIE0</accession>
<keyword evidence="6" id="KW-0449">Lipoprotein</keyword>
<gene>
    <name evidence="9" type="ORF">GCM10011391_24410</name>
</gene>
<evidence type="ECO:0000256" key="2">
    <source>
        <dbReference type="ARBA" id="ARBA00008610"/>
    </source>
</evidence>
<dbReference type="PANTHER" id="PTHR34296">
    <property type="entry name" value="TRANSCRIPTIONAL ACTIVATOR PROTEIN MED"/>
    <property type="match status" value="1"/>
</dbReference>
<keyword evidence="10" id="KW-1185">Reference proteome</keyword>
<dbReference type="PROSITE" id="PS51257">
    <property type="entry name" value="PROKAR_LIPOPROTEIN"/>
    <property type="match status" value="1"/>
</dbReference>
<comment type="similarity">
    <text evidence="2">Belongs to the BMP lipoprotein family.</text>
</comment>
<dbReference type="GO" id="GO:0005886">
    <property type="term" value="C:plasma membrane"/>
    <property type="evidence" value="ECO:0007669"/>
    <property type="project" value="UniProtKB-SubCell"/>
</dbReference>
<feature type="signal peptide" evidence="7">
    <location>
        <begin position="1"/>
        <end position="22"/>
    </location>
</feature>
<dbReference type="SUPFAM" id="SSF53822">
    <property type="entry name" value="Periplasmic binding protein-like I"/>
    <property type="match status" value="1"/>
</dbReference>
<dbReference type="EMBL" id="BMIR01000011">
    <property type="protein sequence ID" value="GGE44720.1"/>
    <property type="molecule type" value="Genomic_DNA"/>
</dbReference>
<dbReference type="InterPro" id="IPR003760">
    <property type="entry name" value="PnrA-like"/>
</dbReference>
<keyword evidence="4 7" id="KW-0732">Signal</keyword>
<evidence type="ECO:0000256" key="5">
    <source>
        <dbReference type="ARBA" id="ARBA00023136"/>
    </source>
</evidence>
<keyword evidence="5" id="KW-0472">Membrane</keyword>